<dbReference type="Proteomes" id="UP000298663">
    <property type="component" value="Unassembled WGS sequence"/>
</dbReference>
<protein>
    <submittedName>
        <fullName evidence="1">Uncharacterized protein</fullName>
    </submittedName>
</protein>
<gene>
    <name evidence="1" type="ORF">L596_017758</name>
</gene>
<sequence length="81" mass="8930">MCLIERGAVWEKSFCIAASDGIGRSPVVVHFLSFRFVDSIFRLASVPGATSCGFQLVHRGKKAAFLVKTWTTDRPTTGHFI</sequence>
<evidence type="ECO:0000313" key="2">
    <source>
        <dbReference type="Proteomes" id="UP000298663"/>
    </source>
</evidence>
<proteinExistence type="predicted"/>
<comment type="caution">
    <text evidence="1">The sequence shown here is derived from an EMBL/GenBank/DDBJ whole genome shotgun (WGS) entry which is preliminary data.</text>
</comment>
<accession>A0A4U5N2K6</accession>
<reference evidence="1 2" key="2">
    <citation type="journal article" date="2019" name="G3 (Bethesda)">
        <title>Hybrid Assembly of the Genome of the Entomopathogenic Nematode Steinernema carpocapsae Identifies the X-Chromosome.</title>
        <authorList>
            <person name="Serra L."/>
            <person name="Macchietto M."/>
            <person name="Macias-Munoz A."/>
            <person name="McGill C.J."/>
            <person name="Rodriguez I.M."/>
            <person name="Rodriguez B."/>
            <person name="Murad R."/>
            <person name="Mortazavi A."/>
        </authorList>
    </citation>
    <scope>NUCLEOTIDE SEQUENCE [LARGE SCALE GENOMIC DNA]</scope>
    <source>
        <strain evidence="1 2">ALL</strain>
    </source>
</reference>
<organism evidence="1 2">
    <name type="scientific">Steinernema carpocapsae</name>
    <name type="common">Entomopathogenic nematode</name>
    <dbReference type="NCBI Taxonomy" id="34508"/>
    <lineage>
        <taxon>Eukaryota</taxon>
        <taxon>Metazoa</taxon>
        <taxon>Ecdysozoa</taxon>
        <taxon>Nematoda</taxon>
        <taxon>Chromadorea</taxon>
        <taxon>Rhabditida</taxon>
        <taxon>Tylenchina</taxon>
        <taxon>Panagrolaimomorpha</taxon>
        <taxon>Strongyloidoidea</taxon>
        <taxon>Steinernematidae</taxon>
        <taxon>Steinernema</taxon>
    </lineage>
</organism>
<name>A0A4U5N2K6_STECR</name>
<dbReference type="EMBL" id="AZBU02000005">
    <property type="protein sequence ID" value="TKR76647.1"/>
    <property type="molecule type" value="Genomic_DNA"/>
</dbReference>
<dbReference type="AlphaFoldDB" id="A0A4U5N2K6"/>
<evidence type="ECO:0000313" key="1">
    <source>
        <dbReference type="EMBL" id="TKR76647.1"/>
    </source>
</evidence>
<reference evidence="1 2" key="1">
    <citation type="journal article" date="2015" name="Genome Biol.">
        <title>Comparative genomics of Steinernema reveals deeply conserved gene regulatory networks.</title>
        <authorList>
            <person name="Dillman A.R."/>
            <person name="Macchietto M."/>
            <person name="Porter C.F."/>
            <person name="Rogers A."/>
            <person name="Williams B."/>
            <person name="Antoshechkin I."/>
            <person name="Lee M.M."/>
            <person name="Goodwin Z."/>
            <person name="Lu X."/>
            <person name="Lewis E.E."/>
            <person name="Goodrich-Blair H."/>
            <person name="Stock S.P."/>
            <person name="Adams B.J."/>
            <person name="Sternberg P.W."/>
            <person name="Mortazavi A."/>
        </authorList>
    </citation>
    <scope>NUCLEOTIDE SEQUENCE [LARGE SCALE GENOMIC DNA]</scope>
    <source>
        <strain evidence="1 2">ALL</strain>
    </source>
</reference>
<keyword evidence="2" id="KW-1185">Reference proteome</keyword>